<dbReference type="PANTHER" id="PTHR23155">
    <property type="entry name" value="DISEASE RESISTANCE PROTEIN RP"/>
    <property type="match status" value="1"/>
</dbReference>
<proteinExistence type="predicted"/>
<organism evidence="9 10">
    <name type="scientific">Dipteronia dyeriana</name>
    <dbReference type="NCBI Taxonomy" id="168575"/>
    <lineage>
        <taxon>Eukaryota</taxon>
        <taxon>Viridiplantae</taxon>
        <taxon>Streptophyta</taxon>
        <taxon>Embryophyta</taxon>
        <taxon>Tracheophyta</taxon>
        <taxon>Spermatophyta</taxon>
        <taxon>Magnoliopsida</taxon>
        <taxon>eudicotyledons</taxon>
        <taxon>Gunneridae</taxon>
        <taxon>Pentapetalae</taxon>
        <taxon>rosids</taxon>
        <taxon>malvids</taxon>
        <taxon>Sapindales</taxon>
        <taxon>Sapindaceae</taxon>
        <taxon>Hippocastanoideae</taxon>
        <taxon>Acereae</taxon>
        <taxon>Dipteronia</taxon>
    </lineage>
</organism>
<evidence type="ECO:0000259" key="8">
    <source>
        <dbReference type="Pfam" id="PF23598"/>
    </source>
</evidence>
<dbReference type="InterPro" id="IPR002182">
    <property type="entry name" value="NB-ARC"/>
</dbReference>
<dbReference type="InterPro" id="IPR044974">
    <property type="entry name" value="Disease_R_plants"/>
</dbReference>
<dbReference type="SUPFAM" id="SSF52058">
    <property type="entry name" value="L domain-like"/>
    <property type="match status" value="1"/>
</dbReference>
<evidence type="ECO:0000256" key="1">
    <source>
        <dbReference type="ARBA" id="ARBA00022737"/>
    </source>
</evidence>
<dbReference type="Gene3D" id="3.40.50.300">
    <property type="entry name" value="P-loop containing nucleotide triphosphate hydrolases"/>
    <property type="match status" value="1"/>
</dbReference>
<protein>
    <submittedName>
        <fullName evidence="9">Uncharacterized protein</fullName>
    </submittedName>
</protein>
<dbReference type="Gene3D" id="1.20.5.4130">
    <property type="match status" value="1"/>
</dbReference>
<dbReference type="InterPro" id="IPR041118">
    <property type="entry name" value="Rx_N"/>
</dbReference>
<evidence type="ECO:0000256" key="4">
    <source>
        <dbReference type="SAM" id="MobiDB-lite"/>
    </source>
</evidence>
<feature type="region of interest" description="Disordered" evidence="4">
    <location>
        <begin position="819"/>
        <end position="840"/>
    </location>
</feature>
<accession>A0AAE0CJM7</accession>
<dbReference type="InterPro" id="IPR055414">
    <property type="entry name" value="LRR_R13L4/SHOC2-like"/>
</dbReference>
<feature type="compositionally biased region" description="Basic and acidic residues" evidence="4">
    <location>
        <begin position="819"/>
        <end position="832"/>
    </location>
</feature>
<dbReference type="Pfam" id="PF23559">
    <property type="entry name" value="WHD_DRP"/>
    <property type="match status" value="1"/>
</dbReference>
<gene>
    <name evidence="9" type="ORF">Ddye_012849</name>
</gene>
<sequence>MEIAVSSVAAKLASVLIEEVFLRRDRDEVQWLSDQLKAMQRFLKNAEERQYGNPTIQNWVSDIRELAYDIEDVLYTFHLKVQRKTGCFYSVCSVFGMGKQIEKFKSRLEDLVDRRGQYGLLEDTGGSNPFGGLREPSRSISEENVVGFEDEARKLLDELFDNDPQRLVISIYGMGGSGKTTLARILYHHIEVHWRFDCRGWVCVSENYTIRDLFVKIINSFGFESIKTDGLEKMTEEDLERYLYNFLQGKSYIVVIDDVWKKEVWWRLKTAFPDNGNGSRVIITTRIKEVAEHSDERTHAHELGGLKPDKSWQLFCEKAFKNFDMNERLRLEVLGIDIVKLCNGLPLAIVALSGLLSTKKTLKEWHDVLDLIKERIYPDSLINPLFALNYDSLPYQLKPCFLYLSCFPKDFEINIEKFIHLLVAEDFVPQGDGEDRTMEDVAKACLDELINRNLIQVGQRYWGRILTCGTHDLLRNLAIKKAEDVLFVNYDQVKQSDKSSCPRQVISLGTESPLWFQECNLRLRSLFLYGEYQFSVPMCKRFSSLRVLVDGSISNDYVTRKLIHLKFIGLKDTFIFLLPSIVFNLPRLQTLYVPRSVFPVDLPADIRKSQELRHLIGNFSCVPSSIESLRNLQTLRSITNIAWAKIKTENLVNLRELWLGGPLKGLQVFSFDSMGKLISLRILSVELGHDDSFGSLQPLSHCHHLVELRLRGKMESLPEGIHQVLPNLECLSLRDSRLKDDPMPLLEKLPKLKILHLGYRFYSGKKIICSADGFPRPLEILLFDEHKFRIEEWQVDERALLRLKGLRIPENFKEKIPERLRSLPTPDPREYTTEPPDYAV</sequence>
<dbReference type="InterPro" id="IPR038005">
    <property type="entry name" value="RX-like_CC"/>
</dbReference>
<dbReference type="PANTHER" id="PTHR23155:SF1185">
    <property type="entry name" value="DISEASE RESISTANCE RPP8-LIKE PROTEIN 3-RELATED"/>
    <property type="match status" value="1"/>
</dbReference>
<dbReference type="Gene3D" id="1.10.10.10">
    <property type="entry name" value="Winged helix-like DNA-binding domain superfamily/Winged helix DNA-binding domain"/>
    <property type="match status" value="1"/>
</dbReference>
<dbReference type="Proteomes" id="UP001280121">
    <property type="component" value="Unassembled WGS sequence"/>
</dbReference>
<dbReference type="FunFam" id="1.10.10.10:FF:000322">
    <property type="entry name" value="Probable disease resistance protein At1g63360"/>
    <property type="match status" value="1"/>
</dbReference>
<evidence type="ECO:0000259" key="5">
    <source>
        <dbReference type="Pfam" id="PF00931"/>
    </source>
</evidence>
<dbReference type="PRINTS" id="PR00364">
    <property type="entry name" value="DISEASERSIST"/>
</dbReference>
<evidence type="ECO:0000313" key="10">
    <source>
        <dbReference type="Proteomes" id="UP001280121"/>
    </source>
</evidence>
<dbReference type="FunFam" id="3.40.50.300:FF:001091">
    <property type="entry name" value="Probable disease resistance protein At1g61300"/>
    <property type="match status" value="1"/>
</dbReference>
<dbReference type="AlphaFoldDB" id="A0AAE0CJM7"/>
<name>A0AAE0CJM7_9ROSI</name>
<evidence type="ECO:0000313" key="9">
    <source>
        <dbReference type="EMBL" id="KAK2652993.1"/>
    </source>
</evidence>
<feature type="domain" description="Disease resistance N-terminal" evidence="6">
    <location>
        <begin position="4"/>
        <end position="85"/>
    </location>
</feature>
<keyword evidence="3" id="KW-0611">Plant defense</keyword>
<dbReference type="Pfam" id="PF00931">
    <property type="entry name" value="NB-ARC"/>
    <property type="match status" value="1"/>
</dbReference>
<keyword evidence="2" id="KW-0547">Nucleotide-binding</keyword>
<reference evidence="9" key="1">
    <citation type="journal article" date="2023" name="Plant J.">
        <title>Genome sequences and population genomics provide insights into the demographic history, inbreeding, and mutation load of two 'living fossil' tree species of Dipteronia.</title>
        <authorList>
            <person name="Feng Y."/>
            <person name="Comes H.P."/>
            <person name="Chen J."/>
            <person name="Zhu S."/>
            <person name="Lu R."/>
            <person name="Zhang X."/>
            <person name="Li P."/>
            <person name="Qiu J."/>
            <person name="Olsen K.M."/>
            <person name="Qiu Y."/>
        </authorList>
    </citation>
    <scope>NUCLEOTIDE SEQUENCE</scope>
    <source>
        <strain evidence="9">KIB01</strain>
    </source>
</reference>
<comment type="caution">
    <text evidence="9">The sequence shown here is derived from an EMBL/GenBank/DDBJ whole genome shotgun (WGS) entry which is preliminary data.</text>
</comment>
<evidence type="ECO:0000256" key="2">
    <source>
        <dbReference type="ARBA" id="ARBA00022741"/>
    </source>
</evidence>
<feature type="domain" description="Disease resistance R13L4/SHOC-2-like LRR" evidence="8">
    <location>
        <begin position="523"/>
        <end position="778"/>
    </location>
</feature>
<keyword evidence="10" id="KW-1185">Reference proteome</keyword>
<dbReference type="InterPro" id="IPR032675">
    <property type="entry name" value="LRR_dom_sf"/>
</dbReference>
<dbReference type="InterPro" id="IPR058922">
    <property type="entry name" value="WHD_DRP"/>
</dbReference>
<dbReference type="GO" id="GO:0043531">
    <property type="term" value="F:ADP binding"/>
    <property type="evidence" value="ECO:0007669"/>
    <property type="project" value="InterPro"/>
</dbReference>
<feature type="domain" description="Disease resistance protein winged helix" evidence="7">
    <location>
        <begin position="407"/>
        <end position="478"/>
    </location>
</feature>
<dbReference type="GO" id="GO:0098542">
    <property type="term" value="P:defense response to other organism"/>
    <property type="evidence" value="ECO:0007669"/>
    <property type="project" value="TreeGrafter"/>
</dbReference>
<dbReference type="InterPro" id="IPR036388">
    <property type="entry name" value="WH-like_DNA-bd_sf"/>
</dbReference>
<dbReference type="SUPFAM" id="SSF52540">
    <property type="entry name" value="P-loop containing nucleoside triphosphate hydrolases"/>
    <property type="match status" value="1"/>
</dbReference>
<dbReference type="EMBL" id="JANJYI010000004">
    <property type="protein sequence ID" value="KAK2652993.1"/>
    <property type="molecule type" value="Genomic_DNA"/>
</dbReference>
<dbReference type="Pfam" id="PF18052">
    <property type="entry name" value="Rx_N"/>
    <property type="match status" value="1"/>
</dbReference>
<keyword evidence="1" id="KW-0677">Repeat</keyword>
<evidence type="ECO:0000259" key="7">
    <source>
        <dbReference type="Pfam" id="PF23559"/>
    </source>
</evidence>
<dbReference type="InterPro" id="IPR027417">
    <property type="entry name" value="P-loop_NTPase"/>
</dbReference>
<dbReference type="Gene3D" id="3.80.10.10">
    <property type="entry name" value="Ribonuclease Inhibitor"/>
    <property type="match status" value="1"/>
</dbReference>
<feature type="domain" description="NB-ARC" evidence="5">
    <location>
        <begin position="149"/>
        <end position="322"/>
    </location>
</feature>
<evidence type="ECO:0000256" key="3">
    <source>
        <dbReference type="ARBA" id="ARBA00022821"/>
    </source>
</evidence>
<dbReference type="InterPro" id="IPR042197">
    <property type="entry name" value="Apaf_helical"/>
</dbReference>
<dbReference type="CDD" id="cd14798">
    <property type="entry name" value="RX-CC_like"/>
    <property type="match status" value="1"/>
</dbReference>
<dbReference type="Pfam" id="PF23598">
    <property type="entry name" value="LRR_14"/>
    <property type="match status" value="1"/>
</dbReference>
<evidence type="ECO:0000259" key="6">
    <source>
        <dbReference type="Pfam" id="PF18052"/>
    </source>
</evidence>
<dbReference type="Gene3D" id="1.10.8.430">
    <property type="entry name" value="Helical domain of apoptotic protease-activating factors"/>
    <property type="match status" value="1"/>
</dbReference>